<evidence type="ECO:0000256" key="2">
    <source>
        <dbReference type="ARBA" id="ARBA00022737"/>
    </source>
</evidence>
<proteinExistence type="inferred from homology"/>
<dbReference type="SMART" id="SM00247">
    <property type="entry name" value="XTALbg"/>
    <property type="match status" value="1"/>
</dbReference>
<evidence type="ECO:0000256" key="1">
    <source>
        <dbReference type="ARBA" id="ARBA00009646"/>
    </source>
</evidence>
<sequence>MAEIVLFEHANYHGAHKHLFASETNLNAPDDNFFNDKVSSFVVLSGRWQFYRDSNFQGPGSQVFGPGRYNWVEAVNVPNDSISSVRLL</sequence>
<dbReference type="Proteomes" id="UP000662888">
    <property type="component" value="Chromosome"/>
</dbReference>
<name>A0AA48WHC0_9BURK</name>
<dbReference type="InterPro" id="IPR011024">
    <property type="entry name" value="G_crystallin-like"/>
</dbReference>
<organism evidence="4 5">
    <name type="scientific">Massilia antarctica</name>
    <dbReference type="NCBI Taxonomy" id="2765360"/>
    <lineage>
        <taxon>Bacteria</taxon>
        <taxon>Pseudomonadati</taxon>
        <taxon>Pseudomonadota</taxon>
        <taxon>Betaproteobacteria</taxon>
        <taxon>Burkholderiales</taxon>
        <taxon>Oxalobacteraceae</taxon>
        <taxon>Telluria group</taxon>
        <taxon>Massilia</taxon>
    </lineage>
</organism>
<feature type="domain" description="Beta/gamma crystallin 'Greek key'" evidence="3">
    <location>
        <begin position="2"/>
        <end position="45"/>
    </location>
</feature>
<dbReference type="Gene3D" id="2.60.20.10">
    <property type="entry name" value="Crystallins"/>
    <property type="match status" value="1"/>
</dbReference>
<dbReference type="SUPFAM" id="SSF49695">
    <property type="entry name" value="gamma-Crystallin-like"/>
    <property type="match status" value="1"/>
</dbReference>
<evidence type="ECO:0000313" key="5">
    <source>
        <dbReference type="Proteomes" id="UP000662888"/>
    </source>
</evidence>
<reference evidence="4 5" key="1">
    <citation type="submission" date="2020-11" db="EMBL/GenBank/DDBJ databases">
        <authorList>
            <person name="Sun Q."/>
        </authorList>
    </citation>
    <scope>NUCLEOTIDE SEQUENCE [LARGE SCALE GENOMIC DNA]</scope>
    <source>
        <strain evidence="4 5">P8398</strain>
    </source>
</reference>
<keyword evidence="2" id="KW-0677">Repeat</keyword>
<dbReference type="PROSITE" id="PS50915">
    <property type="entry name" value="CRYSTALLIN_BETA_GAMMA"/>
    <property type="match status" value="2"/>
</dbReference>
<gene>
    <name evidence="4" type="ORF">IV454_13430</name>
</gene>
<protein>
    <submittedName>
        <fullName evidence="4">Beta/gamma crystallin family protein</fullName>
    </submittedName>
</protein>
<dbReference type="RefSeq" id="WP_082692394.1">
    <property type="nucleotide sequence ID" value="NZ_CP065053.1"/>
</dbReference>
<accession>A0AA48WHC0</accession>
<evidence type="ECO:0000259" key="3">
    <source>
        <dbReference type="PROSITE" id="PS50915"/>
    </source>
</evidence>
<feature type="domain" description="Beta/gamma crystallin 'Greek key'" evidence="3">
    <location>
        <begin position="46"/>
        <end position="88"/>
    </location>
</feature>
<keyword evidence="5" id="KW-1185">Reference proteome</keyword>
<dbReference type="Pfam" id="PF00030">
    <property type="entry name" value="Crystall"/>
    <property type="match status" value="1"/>
</dbReference>
<evidence type="ECO:0000313" key="4">
    <source>
        <dbReference type="EMBL" id="QPI52391.1"/>
    </source>
</evidence>
<dbReference type="EMBL" id="CP065053">
    <property type="protein sequence ID" value="QPI52391.1"/>
    <property type="molecule type" value="Genomic_DNA"/>
</dbReference>
<comment type="similarity">
    <text evidence="1">Belongs to the beta/gamma-crystallin family.</text>
</comment>
<dbReference type="InterPro" id="IPR001064">
    <property type="entry name" value="Beta/gamma_crystallin"/>
</dbReference>